<evidence type="ECO:0000259" key="2">
    <source>
        <dbReference type="Pfam" id="PF14111"/>
    </source>
</evidence>
<feature type="compositionally biased region" description="Basic and acidic residues" evidence="1">
    <location>
        <begin position="371"/>
        <end position="384"/>
    </location>
</feature>
<evidence type="ECO:0000313" key="4">
    <source>
        <dbReference type="Proteomes" id="UP001459277"/>
    </source>
</evidence>
<evidence type="ECO:0000313" key="3">
    <source>
        <dbReference type="EMBL" id="KAL0010459.1"/>
    </source>
</evidence>
<keyword evidence="4" id="KW-1185">Reference proteome</keyword>
<feature type="domain" description="DUF4283" evidence="2">
    <location>
        <begin position="34"/>
        <end position="113"/>
    </location>
</feature>
<gene>
    <name evidence="3" type="ORF">SO802_005567</name>
</gene>
<dbReference type="Proteomes" id="UP001459277">
    <property type="component" value="Unassembled WGS sequence"/>
</dbReference>
<reference evidence="3 4" key="1">
    <citation type="submission" date="2024-01" db="EMBL/GenBank/DDBJ databases">
        <title>A telomere-to-telomere, gap-free genome of sweet tea (Lithocarpus litseifolius).</title>
        <authorList>
            <person name="Zhou J."/>
        </authorList>
    </citation>
    <scope>NUCLEOTIDE SEQUENCE [LARGE SCALE GENOMIC DNA]</scope>
    <source>
        <strain evidence="3">Zhou-2022a</strain>
        <tissue evidence="3">Leaf</tissue>
    </source>
</reference>
<comment type="caution">
    <text evidence="3">The sequence shown here is derived from an EMBL/GenBank/DDBJ whole genome shotgun (WGS) entry which is preliminary data.</text>
</comment>
<accession>A0AAW2DK18</accession>
<evidence type="ECO:0000256" key="1">
    <source>
        <dbReference type="SAM" id="MobiDB-lite"/>
    </source>
</evidence>
<organism evidence="3 4">
    <name type="scientific">Lithocarpus litseifolius</name>
    <dbReference type="NCBI Taxonomy" id="425828"/>
    <lineage>
        <taxon>Eukaryota</taxon>
        <taxon>Viridiplantae</taxon>
        <taxon>Streptophyta</taxon>
        <taxon>Embryophyta</taxon>
        <taxon>Tracheophyta</taxon>
        <taxon>Spermatophyta</taxon>
        <taxon>Magnoliopsida</taxon>
        <taxon>eudicotyledons</taxon>
        <taxon>Gunneridae</taxon>
        <taxon>Pentapetalae</taxon>
        <taxon>rosids</taxon>
        <taxon>fabids</taxon>
        <taxon>Fagales</taxon>
        <taxon>Fagaceae</taxon>
        <taxon>Lithocarpus</taxon>
    </lineage>
</organism>
<dbReference type="InterPro" id="IPR040256">
    <property type="entry name" value="At4g02000-like"/>
</dbReference>
<dbReference type="AlphaFoldDB" id="A0AAW2DK18"/>
<dbReference type="EMBL" id="JAZDWU010000002">
    <property type="protein sequence ID" value="KAL0010459.1"/>
    <property type="molecule type" value="Genomic_DNA"/>
</dbReference>
<dbReference type="InterPro" id="IPR025558">
    <property type="entry name" value="DUF4283"/>
</dbReference>
<sequence>MDSDFIERIQRITLTPEKDQPITVRAVHREKILEEYSLSLIGKFLTTRPMNLKAAKNLLRSVWKPGSDLKIVDVGDGLLQFKFVLESQLRWVWDNGSWSFDNNILALQRWEKGLTARTVSFKSLSMWGQVWGLPFDLINEEAGLDIGRGIGSVVEVDYRALASEQAHFLHIRVEVLLDKPIQRGGQIVSLEGDRSTLEPGKTSRCGKSCGKCPSLKPGIESLALLSTSSHPSVTRSLVKEHPELEGKFKERVQEAVKYASTIKDFDELVYPCTLARNWLGSEPSPYVLRALDREENNQMTTKFNKEMYVKIKGKKNEPLSNIGQKRLRIIDKEKEKETVERGLSTPTLDEGRTASPGVSIEEVVLPSKKQKTGDKGKEKIGSNV</sequence>
<feature type="region of interest" description="Disordered" evidence="1">
    <location>
        <begin position="333"/>
        <end position="384"/>
    </location>
</feature>
<protein>
    <recommendedName>
        <fullName evidence="2">DUF4283 domain-containing protein</fullName>
    </recommendedName>
</protein>
<name>A0AAW2DK18_9ROSI</name>
<dbReference type="Pfam" id="PF14111">
    <property type="entry name" value="DUF4283"/>
    <property type="match status" value="1"/>
</dbReference>
<dbReference type="PANTHER" id="PTHR31286">
    <property type="entry name" value="GLYCINE-RICH CELL WALL STRUCTURAL PROTEIN 1.8-LIKE"/>
    <property type="match status" value="1"/>
</dbReference>
<proteinExistence type="predicted"/>
<dbReference type="PANTHER" id="PTHR31286:SF167">
    <property type="entry name" value="OS09G0268800 PROTEIN"/>
    <property type="match status" value="1"/>
</dbReference>